<dbReference type="RefSeq" id="WP_148966042.1">
    <property type="nucleotide sequence ID" value="NZ_VTEU01000004.1"/>
</dbReference>
<sequence length="181" mass="20525">MMYKTHLATSIAAGVVVSKVLSFPFTIGYLSGVVIGSLLPDIDHPRSFIGRRFIVLSKAINKEFGHRGLTHSLIFWLILSVLLSAHINYFTLGVSFGYLFHIFGDFFSRSGVPLLLPYDKKRFKSFITYKTASFSELVIFYFSIFIGLFFILNNEIISPLIESSSDLMRNLLQIVISLLRK</sequence>
<accession>A0AA95B603</accession>
<reference evidence="2 3" key="1">
    <citation type="submission" date="2019-08" db="EMBL/GenBank/DDBJ databases">
        <title>Bacillus genomes from the desert of Cuatro Cienegas, Coahuila.</title>
        <authorList>
            <person name="Olmedo-Alvarez G."/>
        </authorList>
    </citation>
    <scope>NUCLEOTIDE SEQUENCE [LARGE SCALE GENOMIC DNA]</scope>
    <source>
        <strain evidence="2 3">CH88_3T</strain>
    </source>
</reference>
<dbReference type="EMBL" id="VTEU01000004">
    <property type="protein sequence ID" value="TYS58528.1"/>
    <property type="molecule type" value="Genomic_DNA"/>
</dbReference>
<feature type="transmembrane region" description="Helical" evidence="1">
    <location>
        <begin position="73"/>
        <end position="100"/>
    </location>
</feature>
<keyword evidence="1" id="KW-1133">Transmembrane helix</keyword>
<dbReference type="AlphaFoldDB" id="A0AA95B603"/>
<dbReference type="InterPro" id="IPR007404">
    <property type="entry name" value="YdjM-like"/>
</dbReference>
<organism evidence="2 3">
    <name type="scientific">Sutcliffiella horikoshii</name>
    <dbReference type="NCBI Taxonomy" id="79883"/>
    <lineage>
        <taxon>Bacteria</taxon>
        <taxon>Bacillati</taxon>
        <taxon>Bacillota</taxon>
        <taxon>Bacilli</taxon>
        <taxon>Bacillales</taxon>
        <taxon>Bacillaceae</taxon>
        <taxon>Sutcliffiella</taxon>
    </lineage>
</organism>
<dbReference type="Pfam" id="PF04307">
    <property type="entry name" value="YdjM"/>
    <property type="match status" value="1"/>
</dbReference>
<evidence type="ECO:0000313" key="3">
    <source>
        <dbReference type="Proteomes" id="UP000323393"/>
    </source>
</evidence>
<dbReference type="PANTHER" id="PTHR35531:SF1">
    <property type="entry name" value="INNER MEMBRANE PROTEIN YBCI-RELATED"/>
    <property type="match status" value="1"/>
</dbReference>
<keyword evidence="1" id="KW-0472">Membrane</keyword>
<comment type="caution">
    <text evidence="2">The sequence shown here is derived from an EMBL/GenBank/DDBJ whole genome shotgun (WGS) entry which is preliminary data.</text>
</comment>
<feature type="transmembrane region" description="Helical" evidence="1">
    <location>
        <begin position="131"/>
        <end position="152"/>
    </location>
</feature>
<protein>
    <submittedName>
        <fullName evidence="2">Metal-dependent hydrolase</fullName>
    </submittedName>
</protein>
<keyword evidence="2" id="KW-0378">Hydrolase</keyword>
<name>A0AA95B603_9BACI</name>
<evidence type="ECO:0000313" key="2">
    <source>
        <dbReference type="EMBL" id="TYS58528.1"/>
    </source>
</evidence>
<keyword evidence="1" id="KW-0812">Transmembrane</keyword>
<dbReference type="PANTHER" id="PTHR35531">
    <property type="entry name" value="INNER MEMBRANE PROTEIN YBCI-RELATED"/>
    <property type="match status" value="1"/>
</dbReference>
<dbReference type="GO" id="GO:0016787">
    <property type="term" value="F:hydrolase activity"/>
    <property type="evidence" value="ECO:0007669"/>
    <property type="project" value="UniProtKB-KW"/>
</dbReference>
<evidence type="ECO:0000256" key="1">
    <source>
        <dbReference type="SAM" id="Phobius"/>
    </source>
</evidence>
<gene>
    <name evidence="2" type="ORF">FZC74_12030</name>
</gene>
<dbReference type="Proteomes" id="UP000323393">
    <property type="component" value="Unassembled WGS sequence"/>
</dbReference>
<proteinExistence type="predicted"/>